<protein>
    <submittedName>
        <fullName evidence="2">Uncharacterized protein</fullName>
    </submittedName>
</protein>
<evidence type="ECO:0000313" key="3">
    <source>
        <dbReference type="Proteomes" id="UP000199603"/>
    </source>
</evidence>
<evidence type="ECO:0000256" key="1">
    <source>
        <dbReference type="ARBA" id="ARBA00038308"/>
    </source>
</evidence>
<name>A0A1G6X8B8_9GAMM</name>
<evidence type="ECO:0000313" key="2">
    <source>
        <dbReference type="EMBL" id="SDD74378.1"/>
    </source>
</evidence>
<dbReference type="EMBL" id="FNAG01000006">
    <property type="protein sequence ID" value="SDD74378.1"/>
    <property type="molecule type" value="Genomic_DNA"/>
</dbReference>
<dbReference type="SUPFAM" id="SSF101327">
    <property type="entry name" value="YgfB-like"/>
    <property type="match status" value="1"/>
</dbReference>
<dbReference type="STRING" id="265719.SAMN04488509_10693"/>
<dbReference type="PANTHER" id="PTHR37528">
    <property type="entry name" value="UPF0149 PROTEIN YGFB"/>
    <property type="match status" value="1"/>
</dbReference>
<dbReference type="OrthoDB" id="9783391at2"/>
<organism evidence="2 3">
    <name type="scientific">Aquimonas voraii</name>
    <dbReference type="NCBI Taxonomy" id="265719"/>
    <lineage>
        <taxon>Bacteria</taxon>
        <taxon>Pseudomonadati</taxon>
        <taxon>Pseudomonadota</taxon>
        <taxon>Gammaproteobacteria</taxon>
        <taxon>Lysobacterales</taxon>
        <taxon>Lysobacteraceae</taxon>
        <taxon>Aquimonas</taxon>
    </lineage>
</organism>
<gene>
    <name evidence="2" type="ORF">SAMN04488509_10693</name>
</gene>
<dbReference type="InterPro" id="IPR036255">
    <property type="entry name" value="YgfB-like_sf"/>
</dbReference>
<dbReference type="AlphaFoldDB" id="A0A1G6X8B8"/>
<keyword evidence="3" id="KW-1185">Reference proteome</keyword>
<dbReference type="Pfam" id="PF03695">
    <property type="entry name" value="UPF0149"/>
    <property type="match status" value="1"/>
</dbReference>
<reference evidence="2 3" key="1">
    <citation type="submission" date="2016-10" db="EMBL/GenBank/DDBJ databases">
        <authorList>
            <person name="de Groot N.N."/>
        </authorList>
    </citation>
    <scope>NUCLEOTIDE SEQUENCE [LARGE SCALE GENOMIC DNA]</scope>
    <source>
        <strain evidence="2 3">DSM 16957</strain>
    </source>
</reference>
<sequence>MPDTAGCGPGEAPRYTAGPFALVPRPVPEPSLPSLPEVDRALSEAAIGIDAAELHGSICGLLSAGGRLAGADWLDALAVEGPRQAPGGVLDRLRTSTLAQLADSEYGFELLLPDEDAALGDRIEALGAWCRGFLGGFGLGTASAARLSDDGREALEDLARIAQAELSFEDDEDDASALEEIIEFVRVAVLLLHSENGADSAQSTLH</sequence>
<proteinExistence type="inferred from homology"/>
<comment type="similarity">
    <text evidence="1">Belongs to the UPF0149 family.</text>
</comment>
<dbReference type="PANTHER" id="PTHR37528:SF1">
    <property type="entry name" value="UPF0149 PROTEIN YGFB"/>
    <property type="match status" value="1"/>
</dbReference>
<dbReference type="Gene3D" id="1.20.120.740">
    <property type="entry name" value="YgfB uncharacterised protein family UPF0149, PF03695"/>
    <property type="match status" value="1"/>
</dbReference>
<dbReference type="GO" id="GO:0005829">
    <property type="term" value="C:cytosol"/>
    <property type="evidence" value="ECO:0007669"/>
    <property type="project" value="TreeGrafter"/>
</dbReference>
<dbReference type="Proteomes" id="UP000199603">
    <property type="component" value="Unassembled WGS sequence"/>
</dbReference>
<dbReference type="InterPro" id="IPR011978">
    <property type="entry name" value="YgfB-like"/>
</dbReference>
<accession>A0A1G6X8B8</accession>